<proteinExistence type="predicted"/>
<evidence type="ECO:0000256" key="1">
    <source>
        <dbReference type="SAM" id="MobiDB-lite"/>
    </source>
</evidence>
<dbReference type="EMBL" id="CP159342">
    <property type="protein sequence ID" value="XCH76628.1"/>
    <property type="molecule type" value="Genomic_DNA"/>
</dbReference>
<reference evidence="3" key="2">
    <citation type="submission" date="2024-06" db="EMBL/GenBank/DDBJ databases">
        <title>Micromonospora mangrovi CCTCC AA 2012012 genome sequences.</title>
        <authorList>
            <person name="Gao J."/>
        </authorList>
    </citation>
    <scope>NUCLEOTIDE SEQUENCE</scope>
    <source>
        <strain evidence="3">CCTCC AA 2012012</strain>
    </source>
</reference>
<gene>
    <name evidence="3" type="ORF">ABUL08_11195</name>
    <name evidence="2" type="ORF">VK199_11145</name>
</gene>
<sequence length="42" mass="4256">MTTGTGSTHRSTSRTAGGPTDRWGGGHTAADDRRSGLLRAAA</sequence>
<dbReference type="RefSeq" id="WP_350937177.1">
    <property type="nucleotide sequence ID" value="NZ_CP157762.1"/>
</dbReference>
<accession>A0AAU7MER8</accession>
<reference evidence="2" key="1">
    <citation type="submission" date="2024-01" db="EMBL/GenBank/DDBJ databases">
        <title>The genome sequence of Micromonospora mangrovi CCTCC AA 2012012.</title>
        <authorList>
            <person name="Gao J."/>
        </authorList>
    </citation>
    <scope>NUCLEOTIDE SEQUENCE</scope>
    <source>
        <strain evidence="2">CCTCC AA 2012012</strain>
    </source>
</reference>
<organism evidence="2">
    <name type="scientific">Micromonospora sp. CCTCC AA 2012012</name>
    <dbReference type="NCBI Taxonomy" id="3111921"/>
    <lineage>
        <taxon>Bacteria</taxon>
        <taxon>Bacillati</taxon>
        <taxon>Actinomycetota</taxon>
        <taxon>Actinomycetes</taxon>
        <taxon>Micromonosporales</taxon>
        <taxon>Micromonosporaceae</taxon>
        <taxon>Micromonospora</taxon>
    </lineage>
</organism>
<protein>
    <submittedName>
        <fullName evidence="2">Uncharacterized protein</fullName>
    </submittedName>
</protein>
<dbReference type="EMBL" id="CP157762">
    <property type="protein sequence ID" value="XBP95924.1"/>
    <property type="molecule type" value="Genomic_DNA"/>
</dbReference>
<dbReference type="AlphaFoldDB" id="A0AAU7MER8"/>
<evidence type="ECO:0000313" key="2">
    <source>
        <dbReference type="EMBL" id="XBP95924.1"/>
    </source>
</evidence>
<name>A0AAU7MER8_9ACTN</name>
<evidence type="ECO:0000313" key="3">
    <source>
        <dbReference type="EMBL" id="XCH76628.1"/>
    </source>
</evidence>
<feature type="compositionally biased region" description="Low complexity" evidence="1">
    <location>
        <begin position="1"/>
        <end position="18"/>
    </location>
</feature>
<feature type="region of interest" description="Disordered" evidence="1">
    <location>
        <begin position="1"/>
        <end position="42"/>
    </location>
</feature>